<feature type="transmembrane region" description="Helical" evidence="1">
    <location>
        <begin position="264"/>
        <end position="283"/>
    </location>
</feature>
<keyword evidence="1" id="KW-0812">Transmembrane</keyword>
<evidence type="ECO:0000256" key="1">
    <source>
        <dbReference type="SAM" id="Phobius"/>
    </source>
</evidence>
<dbReference type="EMBL" id="CP069798">
    <property type="protein sequence ID" value="QRQ81134.1"/>
    <property type="molecule type" value="Genomic_DNA"/>
</dbReference>
<feature type="transmembrane region" description="Helical" evidence="1">
    <location>
        <begin position="33"/>
        <end position="51"/>
    </location>
</feature>
<feature type="transmembrane region" description="Helical" evidence="1">
    <location>
        <begin position="203"/>
        <end position="225"/>
    </location>
</feature>
<keyword evidence="1" id="KW-0472">Membrane</keyword>
<dbReference type="AlphaFoldDB" id="A0A892ZHW5"/>
<feature type="transmembrane region" description="Helical" evidence="1">
    <location>
        <begin position="237"/>
        <end position="258"/>
    </location>
</feature>
<dbReference type="SUPFAM" id="SSF103481">
    <property type="entry name" value="Multidrug resistance efflux transporter EmrE"/>
    <property type="match status" value="1"/>
</dbReference>
<feature type="transmembrane region" description="Helical" evidence="1">
    <location>
        <begin position="116"/>
        <end position="133"/>
    </location>
</feature>
<organism evidence="2 3">
    <name type="scientific">Paralysiella testudinis</name>
    <dbReference type="NCBI Taxonomy" id="2809020"/>
    <lineage>
        <taxon>Bacteria</taxon>
        <taxon>Pseudomonadati</taxon>
        <taxon>Pseudomonadota</taxon>
        <taxon>Betaproteobacteria</taxon>
        <taxon>Neisseriales</taxon>
        <taxon>Neisseriaceae</taxon>
        <taxon>Paralysiella</taxon>
    </lineage>
</organism>
<feature type="transmembrane region" description="Helical" evidence="1">
    <location>
        <begin position="63"/>
        <end position="86"/>
    </location>
</feature>
<dbReference type="RefSeq" id="WP_230338422.1">
    <property type="nucleotide sequence ID" value="NZ_CP069798.1"/>
</dbReference>
<dbReference type="Proteomes" id="UP000653156">
    <property type="component" value="Chromosome"/>
</dbReference>
<sequence length="292" mass="30702">MLYLIISIVCSVAVSVLLKVARGRGIVIEQAIAVNYVVAALCCGYFLRPDLGQWQSLLSGWPLFLALGVLLPSVFVIMGRSVAVAGIVKSDAAQRLSLFLPIAAAFLLFGETLSVNKVVGIALAFMALLALLYKDGGGKGGNNNSAGAAALLLGVWAGYGVIDILFKQLSKSGQAFSATLLLAFVLAGVGMFGWLWWRKTRFNAASILGGLLLGCLNFANILFYIRAHQAYGSNPTLVFAGMNLGVITLGTLVGALVFKEKIHSINAAGIALALMAIGCLFYLDTLRGILGV</sequence>
<evidence type="ECO:0000313" key="2">
    <source>
        <dbReference type="EMBL" id="QRQ81134.1"/>
    </source>
</evidence>
<keyword evidence="1" id="KW-1133">Transmembrane helix</keyword>
<gene>
    <name evidence="2" type="ORF">JQU52_10430</name>
</gene>
<name>A0A892ZHW5_9NEIS</name>
<keyword evidence="3" id="KW-1185">Reference proteome</keyword>
<feature type="transmembrane region" description="Helical" evidence="1">
    <location>
        <begin position="92"/>
        <end position="109"/>
    </location>
</feature>
<accession>A0A892ZHW5</accession>
<dbReference type="InterPro" id="IPR037185">
    <property type="entry name" value="EmrE-like"/>
</dbReference>
<evidence type="ECO:0000313" key="3">
    <source>
        <dbReference type="Proteomes" id="UP000653156"/>
    </source>
</evidence>
<reference evidence="2" key="1">
    <citation type="submission" date="2021-02" db="EMBL/GenBank/DDBJ databases">
        <title>Neisseriaceae sp. 26B isolated from the cloaca of a Common Toad-headed Turtle (Mesoclemmys nasuta).</title>
        <authorList>
            <person name="Spergser J."/>
            <person name="Busse H.-J."/>
        </authorList>
    </citation>
    <scope>NUCLEOTIDE SEQUENCE</scope>
    <source>
        <strain evidence="2">26B</strain>
    </source>
</reference>
<feature type="transmembrane region" description="Helical" evidence="1">
    <location>
        <begin position="178"/>
        <end position="197"/>
    </location>
</feature>
<dbReference type="KEGG" id="ptes:JQU52_10430"/>
<feature type="transmembrane region" description="Helical" evidence="1">
    <location>
        <begin position="145"/>
        <end position="166"/>
    </location>
</feature>
<proteinExistence type="predicted"/>
<protein>
    <submittedName>
        <fullName evidence="2">EamA/RhaT family transporter</fullName>
    </submittedName>
</protein>